<dbReference type="HOGENOM" id="CLU_085970_0_0_0"/>
<gene>
    <name evidence="1" type="ordered locus">Caka_1990</name>
</gene>
<evidence type="ECO:0008006" key="3">
    <source>
        <dbReference type="Google" id="ProtNLM"/>
    </source>
</evidence>
<accession>D5EKV1</accession>
<reference evidence="1 2" key="1">
    <citation type="journal article" date="2010" name="Stand. Genomic Sci.">
        <title>Complete genome sequence of Coraliomargarita akajimensis type strain (04OKA010-24).</title>
        <authorList>
            <person name="Mavromatis K."/>
            <person name="Abt B."/>
            <person name="Brambilla E."/>
            <person name="Lapidus A."/>
            <person name="Copeland A."/>
            <person name="Deshpande S."/>
            <person name="Nolan M."/>
            <person name="Lucas S."/>
            <person name="Tice H."/>
            <person name="Cheng J.F."/>
            <person name="Han C."/>
            <person name="Detter J.C."/>
            <person name="Woyke T."/>
            <person name="Goodwin L."/>
            <person name="Pitluck S."/>
            <person name="Held B."/>
            <person name="Brettin T."/>
            <person name="Tapia R."/>
            <person name="Ivanova N."/>
            <person name="Mikhailova N."/>
            <person name="Pati A."/>
            <person name="Liolios K."/>
            <person name="Chen A."/>
            <person name="Palaniappan K."/>
            <person name="Land M."/>
            <person name="Hauser L."/>
            <person name="Chang Y.J."/>
            <person name="Jeffries C.D."/>
            <person name="Rohde M."/>
            <person name="Goker M."/>
            <person name="Bristow J."/>
            <person name="Eisen J.A."/>
            <person name="Markowitz V."/>
            <person name="Hugenholtz P."/>
            <person name="Klenk H.P."/>
            <person name="Kyrpides N.C."/>
        </authorList>
    </citation>
    <scope>NUCLEOTIDE SEQUENCE [LARGE SCALE GENOMIC DNA]</scope>
    <source>
        <strain evidence="2">DSM 45221 / IAM 15411 / JCM 23193 / KCTC 12865</strain>
    </source>
</reference>
<proteinExistence type="predicted"/>
<name>D5EKV1_CORAD</name>
<evidence type="ECO:0000313" key="2">
    <source>
        <dbReference type="Proteomes" id="UP000000925"/>
    </source>
</evidence>
<protein>
    <recommendedName>
        <fullName evidence="3">Glycosyl transferase family 11</fullName>
    </recommendedName>
</protein>
<dbReference type="AlphaFoldDB" id="D5EKV1"/>
<dbReference type="OrthoDB" id="9794601at2"/>
<dbReference type="Gene3D" id="3.40.50.11350">
    <property type="match status" value="1"/>
</dbReference>
<dbReference type="Proteomes" id="UP000000925">
    <property type="component" value="Chromosome"/>
</dbReference>
<dbReference type="EMBL" id="CP001998">
    <property type="protein sequence ID" value="ADE55008.1"/>
    <property type="molecule type" value="Genomic_DNA"/>
</dbReference>
<evidence type="ECO:0000313" key="1">
    <source>
        <dbReference type="EMBL" id="ADE55008.1"/>
    </source>
</evidence>
<dbReference type="eggNOG" id="ENOG5033038">
    <property type="taxonomic scope" value="Bacteria"/>
</dbReference>
<sequence>MKYVYPKFGSKFENPFCAVAAPGLGNCLFTYARAVACAIENEAQLITPEWFQLNVGPLLRGTKSRNYRKDFKALECDISGLNKAKLLFKYPRYCECEWAYRSTYSVSDANCIIECKGMKDWFRSLNPHRAAITAAIRERLRQSYRDYSGSVAVHVRLGDFAVASREDLHAGARNVRAPFSWYQDVLADILRDEPNKKIVYFTDAKAAELADLASAYPGEIVSGQSAISDMFSLSTCDVIVGTRSTFALWGYFFSNATLCLPSGPFQPDDWMPAGRGILYYK</sequence>
<keyword evidence="2" id="KW-1185">Reference proteome</keyword>
<dbReference type="STRING" id="583355.Caka_1990"/>
<organism evidence="1 2">
    <name type="scientific">Coraliomargarita akajimensis (strain DSM 45221 / IAM 15411 / JCM 23193 / KCTC 12865 / 04OKA010-24)</name>
    <dbReference type="NCBI Taxonomy" id="583355"/>
    <lineage>
        <taxon>Bacteria</taxon>
        <taxon>Pseudomonadati</taxon>
        <taxon>Verrucomicrobiota</taxon>
        <taxon>Opitutia</taxon>
        <taxon>Puniceicoccales</taxon>
        <taxon>Coraliomargaritaceae</taxon>
        <taxon>Coraliomargarita</taxon>
    </lineage>
</organism>
<dbReference type="KEGG" id="caa:Caka_1990"/>